<reference evidence="3 4" key="1">
    <citation type="journal article" date="2019" name="Int. J. Syst. Evol. Microbiol.">
        <title>The Global Catalogue of Microorganisms (GCM) 10K type strain sequencing project: providing services to taxonomists for standard genome sequencing and annotation.</title>
        <authorList>
            <consortium name="The Broad Institute Genomics Platform"/>
            <consortium name="The Broad Institute Genome Sequencing Center for Infectious Disease"/>
            <person name="Wu L."/>
            <person name="Ma J."/>
        </authorList>
    </citation>
    <scope>NUCLEOTIDE SEQUENCE [LARGE SCALE GENOMIC DNA]</scope>
    <source>
        <strain evidence="3 4">JCM 13249</strain>
    </source>
</reference>
<keyword evidence="4" id="KW-1185">Reference proteome</keyword>
<organism evidence="3 4">
    <name type="scientific">Luedemannella helvata</name>
    <dbReference type="NCBI Taxonomy" id="349315"/>
    <lineage>
        <taxon>Bacteria</taxon>
        <taxon>Bacillati</taxon>
        <taxon>Actinomycetota</taxon>
        <taxon>Actinomycetes</taxon>
        <taxon>Micromonosporales</taxon>
        <taxon>Micromonosporaceae</taxon>
        <taxon>Luedemannella</taxon>
    </lineage>
</organism>
<gene>
    <name evidence="3" type="ORF">GCM10009681_53560</name>
</gene>
<dbReference type="RefSeq" id="WP_344087953.1">
    <property type="nucleotide sequence ID" value="NZ_BAAALS010000042.1"/>
</dbReference>
<proteinExistence type="predicted"/>
<evidence type="ECO:0000313" key="3">
    <source>
        <dbReference type="EMBL" id="GAA1775270.1"/>
    </source>
</evidence>
<keyword evidence="1" id="KW-0175">Coiled coil</keyword>
<feature type="region of interest" description="Disordered" evidence="2">
    <location>
        <begin position="1"/>
        <end position="30"/>
    </location>
</feature>
<protein>
    <submittedName>
        <fullName evidence="3">Uncharacterized protein</fullName>
    </submittedName>
</protein>
<evidence type="ECO:0000256" key="1">
    <source>
        <dbReference type="SAM" id="Coils"/>
    </source>
</evidence>
<dbReference type="EMBL" id="BAAALS010000042">
    <property type="protein sequence ID" value="GAA1775270.1"/>
    <property type="molecule type" value="Genomic_DNA"/>
</dbReference>
<comment type="caution">
    <text evidence="3">The sequence shown here is derived from an EMBL/GenBank/DDBJ whole genome shotgun (WGS) entry which is preliminary data.</text>
</comment>
<feature type="compositionally biased region" description="Basic and acidic residues" evidence="2">
    <location>
        <begin position="14"/>
        <end position="27"/>
    </location>
</feature>
<feature type="compositionally biased region" description="Low complexity" evidence="2">
    <location>
        <begin position="248"/>
        <end position="263"/>
    </location>
</feature>
<feature type="region of interest" description="Disordered" evidence="2">
    <location>
        <begin position="225"/>
        <end position="272"/>
    </location>
</feature>
<feature type="coiled-coil region" evidence="1">
    <location>
        <begin position="83"/>
        <end position="117"/>
    </location>
</feature>
<sequence length="272" mass="30561">MADTAEGSYPTALRRRDEARGRRDGEQRTPALAEVRRRHQEVLVNGGQLAVGYQLVLLAELNGRLNELYPLFQRTGRHARHEIRQCRDAIEQAVQALGRAEDNLRAAAAALTEEELRPRNPEEERWSAETLRNRREVARSRRIARARAEVDGARQHLAQRKADLASAERRRDEAMADFGVRARRLQDLYQRRMTAYIDALARSHPDGRTLYPLLNIPEIPLPRWVPHPPAPDGAQTTAGVLDEEEEAATFGTATGGEAADGTEQPARPADEH</sequence>
<evidence type="ECO:0000256" key="2">
    <source>
        <dbReference type="SAM" id="MobiDB-lite"/>
    </source>
</evidence>
<accession>A0ABN2L7B3</accession>
<dbReference type="Proteomes" id="UP001500655">
    <property type="component" value="Unassembled WGS sequence"/>
</dbReference>
<evidence type="ECO:0000313" key="4">
    <source>
        <dbReference type="Proteomes" id="UP001500655"/>
    </source>
</evidence>
<name>A0ABN2L7B3_9ACTN</name>